<accession>A0A1L4D396</accession>
<feature type="domain" description="NAD(P)-binding" evidence="1">
    <location>
        <begin position="8"/>
        <end position="155"/>
    </location>
</feature>
<gene>
    <name evidence="2" type="ORF">AXG55_12410</name>
</gene>
<dbReference type="SUPFAM" id="SSF51735">
    <property type="entry name" value="NAD(P)-binding Rossmann-fold domains"/>
    <property type="match status" value="1"/>
</dbReference>
<evidence type="ECO:0000313" key="2">
    <source>
        <dbReference type="EMBL" id="APJ04662.1"/>
    </source>
</evidence>
<name>A0A1L4D396_9BACT</name>
<dbReference type="Pfam" id="PF13460">
    <property type="entry name" value="NAD_binding_10"/>
    <property type="match status" value="1"/>
</dbReference>
<proteinExistence type="predicted"/>
<reference evidence="2 3" key="1">
    <citation type="submission" date="2016-10" db="EMBL/GenBank/DDBJ databases">
        <title>Silvanigrella aquatica sp. nov., isolated from a freshwater lake located in the Black Forest, Germany, description of Silvanigrellaceae fam. nov., Silvanigrellales ord. nov., reclassification of the order Bdellovibrionales in the class Oligoflexia, reclassification of the families Bacteriovoracaceae and Halobacteriovoraceae in the new order Bacteriovoracales ord. nov., and reclassification of the family Pseudobacteriovoracaceae in the order Oligoflexiales.</title>
        <authorList>
            <person name="Hahn M.W."/>
            <person name="Schmidt J."/>
            <person name="Koll U."/>
            <person name="Rohde M."/>
            <person name="Verbag S."/>
            <person name="Pitt A."/>
            <person name="Nakai R."/>
            <person name="Naganuma T."/>
            <person name="Lang E."/>
        </authorList>
    </citation>
    <scope>NUCLEOTIDE SEQUENCE [LARGE SCALE GENOMIC DNA]</scope>
    <source>
        <strain evidence="2 3">MWH-Nonnen-W8red</strain>
    </source>
</reference>
<organism evidence="2 3">
    <name type="scientific">Silvanigrella aquatica</name>
    <dbReference type="NCBI Taxonomy" id="1915309"/>
    <lineage>
        <taxon>Bacteria</taxon>
        <taxon>Pseudomonadati</taxon>
        <taxon>Bdellovibrionota</taxon>
        <taxon>Oligoflexia</taxon>
        <taxon>Silvanigrellales</taxon>
        <taxon>Silvanigrellaceae</taxon>
        <taxon>Silvanigrella</taxon>
    </lineage>
</organism>
<protein>
    <recommendedName>
        <fullName evidence="1">NAD(P)-binding domain-containing protein</fullName>
    </recommendedName>
</protein>
<evidence type="ECO:0000259" key="1">
    <source>
        <dbReference type="Pfam" id="PF13460"/>
    </source>
</evidence>
<dbReference type="AlphaFoldDB" id="A0A1L4D396"/>
<dbReference type="KEGG" id="saqi:AXG55_12410"/>
<dbReference type="Proteomes" id="UP000184731">
    <property type="component" value="Chromosome"/>
</dbReference>
<dbReference type="OrthoDB" id="5291990at2"/>
<dbReference type="PANTHER" id="PTHR14097:SF7">
    <property type="entry name" value="OXIDOREDUCTASE HTATIP2"/>
    <property type="match status" value="1"/>
</dbReference>
<dbReference type="EMBL" id="CP017834">
    <property type="protein sequence ID" value="APJ04662.1"/>
    <property type="molecule type" value="Genomic_DNA"/>
</dbReference>
<sequence>MKHIVIAGGSGLLGSNVIAILSSTKNVSITCLTRRNLSTTQSQMLKEVLFDFENIEEYKKIGKEIPCDIFFCCIGTTLRNVKSFQNFVKVDRDYPIKFIENIKQNSPKTLFVFTSSIGVSNPRGYFLNAKCEVEKALTKSLLHYIIVRPSLLLGKRKEFRMAEKLSGIVLKKVDDIMKKFKINDEFSFSKYAPIEAALVAKTMVHHALNFDKVMPGMILEGDDLKFNEEDENNNPNTENV</sequence>
<dbReference type="InterPro" id="IPR016040">
    <property type="entry name" value="NAD(P)-bd_dom"/>
</dbReference>
<keyword evidence="3" id="KW-1185">Reference proteome</keyword>
<dbReference type="InterPro" id="IPR036291">
    <property type="entry name" value="NAD(P)-bd_dom_sf"/>
</dbReference>
<dbReference type="STRING" id="1915309.AXG55_12410"/>
<dbReference type="Gene3D" id="3.40.50.720">
    <property type="entry name" value="NAD(P)-binding Rossmann-like Domain"/>
    <property type="match status" value="1"/>
</dbReference>
<evidence type="ECO:0000313" key="3">
    <source>
        <dbReference type="Proteomes" id="UP000184731"/>
    </source>
</evidence>
<dbReference type="RefSeq" id="WP_148698416.1">
    <property type="nucleotide sequence ID" value="NZ_CP017834.1"/>
</dbReference>
<dbReference type="PANTHER" id="PTHR14097">
    <property type="entry name" value="OXIDOREDUCTASE HTATIP2"/>
    <property type="match status" value="1"/>
</dbReference>